<sequence length="115" mass="12790">MENITSEPYAARRNPDTKAVIGLVTTGPLKDDTWIPNANSAAETIKRLRPQCKFPKWVYGPKTRRGPINNINCGISLGNGQPEPMVLNDQGVKRKAAVEEIRQDPAFIRIALFMT</sequence>
<protein>
    <submittedName>
        <fullName evidence="1">Uncharacterized protein</fullName>
    </submittedName>
</protein>
<evidence type="ECO:0000313" key="1">
    <source>
        <dbReference type="EMBL" id="KAL0563064.1"/>
    </source>
</evidence>
<dbReference type="Proteomes" id="UP001465976">
    <property type="component" value="Unassembled WGS sequence"/>
</dbReference>
<reference evidence="1 2" key="1">
    <citation type="submission" date="2024-02" db="EMBL/GenBank/DDBJ databases">
        <title>A draft genome for the cacao thread blight pathogen Marasmius crinis-equi.</title>
        <authorList>
            <person name="Cohen S.P."/>
            <person name="Baruah I.K."/>
            <person name="Amoako-Attah I."/>
            <person name="Bukari Y."/>
            <person name="Meinhardt L.W."/>
            <person name="Bailey B.A."/>
        </authorList>
    </citation>
    <scope>NUCLEOTIDE SEQUENCE [LARGE SCALE GENOMIC DNA]</scope>
    <source>
        <strain evidence="1 2">GH-76</strain>
    </source>
</reference>
<feature type="non-terminal residue" evidence="1">
    <location>
        <position position="115"/>
    </location>
</feature>
<name>A0ABR3EJL0_9AGAR</name>
<gene>
    <name evidence="1" type="ORF">V5O48_019015</name>
</gene>
<accession>A0ABR3EJL0</accession>
<dbReference type="EMBL" id="JBAHYK010003990">
    <property type="protein sequence ID" value="KAL0563064.1"/>
    <property type="molecule type" value="Genomic_DNA"/>
</dbReference>
<organism evidence="1 2">
    <name type="scientific">Marasmius crinis-equi</name>
    <dbReference type="NCBI Taxonomy" id="585013"/>
    <lineage>
        <taxon>Eukaryota</taxon>
        <taxon>Fungi</taxon>
        <taxon>Dikarya</taxon>
        <taxon>Basidiomycota</taxon>
        <taxon>Agaricomycotina</taxon>
        <taxon>Agaricomycetes</taxon>
        <taxon>Agaricomycetidae</taxon>
        <taxon>Agaricales</taxon>
        <taxon>Marasmiineae</taxon>
        <taxon>Marasmiaceae</taxon>
        <taxon>Marasmius</taxon>
    </lineage>
</organism>
<comment type="caution">
    <text evidence="1">The sequence shown here is derived from an EMBL/GenBank/DDBJ whole genome shotgun (WGS) entry which is preliminary data.</text>
</comment>
<evidence type="ECO:0000313" key="2">
    <source>
        <dbReference type="Proteomes" id="UP001465976"/>
    </source>
</evidence>
<proteinExistence type="predicted"/>
<keyword evidence="2" id="KW-1185">Reference proteome</keyword>